<sequence length="357" mass="36663">MTTSPWPLVPSLLALAGMAVVIVLAGVRLTRIADTLSERTGLGDAVGGALLLGAVTSLPGNVTVLTGALEGDPGFALSNPIGGIALQTVWLAIADLVYRRANLEHAAASLENVLQSVILMAMLAVPVIGYATPELRLGWIHPITLLIPLLYAYGLRLLRRMHEEPMWRPTRTDETADDDTGENGNGGDAGNGGGDGTDDADGAPSTARLWAGLAGLGLVVGVAGWIVGQAGLGVVAATGLDSGLVGFTLTTAISSLPELVVLVTAVRIGQLTLGVGNIVGGNVYDVLMISLADVAYLEGPIYRDAGPTSLVLLGGTVLMTAVLTGGLIMRDRKWIGFEGISIPLIYLGTVALVFSSD</sequence>
<keyword evidence="3 6" id="KW-1133">Transmembrane helix</keyword>
<dbReference type="Gene3D" id="1.20.1420.30">
    <property type="entry name" value="NCX, central ion-binding region"/>
    <property type="match status" value="2"/>
</dbReference>
<accession>A0A543PBF0</accession>
<feature type="compositionally biased region" description="Gly residues" evidence="5">
    <location>
        <begin position="183"/>
        <end position="195"/>
    </location>
</feature>
<feature type="transmembrane region" description="Helical" evidence="6">
    <location>
        <begin position="278"/>
        <end position="297"/>
    </location>
</feature>
<proteinExistence type="predicted"/>
<protein>
    <submittedName>
        <fullName evidence="8">Cation:H+ antiporter</fullName>
    </submittedName>
</protein>
<keyword evidence="4 6" id="KW-0472">Membrane</keyword>
<dbReference type="AlphaFoldDB" id="A0A543PBF0"/>
<feature type="transmembrane region" description="Helical" evidence="6">
    <location>
        <begin position="209"/>
        <end position="232"/>
    </location>
</feature>
<dbReference type="GO" id="GO:0055085">
    <property type="term" value="P:transmembrane transport"/>
    <property type="evidence" value="ECO:0007669"/>
    <property type="project" value="InterPro"/>
</dbReference>
<feature type="transmembrane region" description="Helical" evidence="6">
    <location>
        <begin position="6"/>
        <end position="29"/>
    </location>
</feature>
<reference evidence="8 9" key="1">
    <citation type="submission" date="2019-06" db="EMBL/GenBank/DDBJ databases">
        <title>Sequencing the genomes of 1000 actinobacteria strains.</title>
        <authorList>
            <person name="Klenk H.-P."/>
        </authorList>
    </citation>
    <scope>NUCLEOTIDE SEQUENCE [LARGE SCALE GENOMIC DNA]</scope>
    <source>
        <strain evidence="8 9">DSM 46837</strain>
    </source>
</reference>
<feature type="transmembrane region" description="Helical" evidence="6">
    <location>
        <begin position="80"/>
        <end position="98"/>
    </location>
</feature>
<keyword evidence="2 6" id="KW-0812">Transmembrane</keyword>
<evidence type="ECO:0000313" key="8">
    <source>
        <dbReference type="EMBL" id="TQN41413.1"/>
    </source>
</evidence>
<gene>
    <name evidence="8" type="ORF">FHU33_0781</name>
</gene>
<dbReference type="InterPro" id="IPR004837">
    <property type="entry name" value="NaCa_Exmemb"/>
</dbReference>
<evidence type="ECO:0000256" key="2">
    <source>
        <dbReference type="ARBA" id="ARBA00022692"/>
    </source>
</evidence>
<dbReference type="EMBL" id="VFQE01000001">
    <property type="protein sequence ID" value="TQN41413.1"/>
    <property type="molecule type" value="Genomic_DNA"/>
</dbReference>
<comment type="subcellular location">
    <subcellularLocation>
        <location evidence="1">Membrane</location>
        <topology evidence="1">Multi-pass membrane protein</topology>
    </subcellularLocation>
</comment>
<feature type="transmembrane region" description="Helical" evidence="6">
    <location>
        <begin position="137"/>
        <end position="158"/>
    </location>
</feature>
<evidence type="ECO:0000256" key="3">
    <source>
        <dbReference type="ARBA" id="ARBA00022989"/>
    </source>
</evidence>
<comment type="caution">
    <text evidence="8">The sequence shown here is derived from an EMBL/GenBank/DDBJ whole genome shotgun (WGS) entry which is preliminary data.</text>
</comment>
<dbReference type="Pfam" id="PF01699">
    <property type="entry name" value="Na_Ca_ex"/>
    <property type="match status" value="2"/>
</dbReference>
<evidence type="ECO:0000256" key="5">
    <source>
        <dbReference type="SAM" id="MobiDB-lite"/>
    </source>
</evidence>
<evidence type="ECO:0000256" key="1">
    <source>
        <dbReference type="ARBA" id="ARBA00004141"/>
    </source>
</evidence>
<feature type="transmembrane region" description="Helical" evidence="6">
    <location>
        <begin position="309"/>
        <end position="328"/>
    </location>
</feature>
<dbReference type="InterPro" id="IPR044880">
    <property type="entry name" value="NCX_ion-bd_dom_sf"/>
</dbReference>
<feature type="region of interest" description="Disordered" evidence="5">
    <location>
        <begin position="168"/>
        <end position="201"/>
    </location>
</feature>
<organism evidence="8 9">
    <name type="scientific">Blastococcus colisei</name>
    <dbReference type="NCBI Taxonomy" id="1564162"/>
    <lineage>
        <taxon>Bacteria</taxon>
        <taxon>Bacillati</taxon>
        <taxon>Actinomycetota</taxon>
        <taxon>Actinomycetes</taxon>
        <taxon>Geodermatophilales</taxon>
        <taxon>Geodermatophilaceae</taxon>
        <taxon>Blastococcus</taxon>
    </lineage>
</organism>
<dbReference type="RefSeq" id="WP_246063246.1">
    <property type="nucleotide sequence ID" value="NZ_VFQE01000001.1"/>
</dbReference>
<feature type="transmembrane region" description="Helical" evidence="6">
    <location>
        <begin position="110"/>
        <end position="131"/>
    </location>
</feature>
<dbReference type="Proteomes" id="UP000319865">
    <property type="component" value="Unassembled WGS sequence"/>
</dbReference>
<name>A0A543PBF0_9ACTN</name>
<feature type="transmembrane region" description="Helical" evidence="6">
    <location>
        <begin position="244"/>
        <end position="266"/>
    </location>
</feature>
<evidence type="ECO:0000256" key="6">
    <source>
        <dbReference type="SAM" id="Phobius"/>
    </source>
</evidence>
<evidence type="ECO:0000259" key="7">
    <source>
        <dbReference type="Pfam" id="PF01699"/>
    </source>
</evidence>
<feature type="transmembrane region" description="Helical" evidence="6">
    <location>
        <begin position="41"/>
        <end position="60"/>
    </location>
</feature>
<feature type="transmembrane region" description="Helical" evidence="6">
    <location>
        <begin position="335"/>
        <end position="354"/>
    </location>
</feature>
<evidence type="ECO:0000256" key="4">
    <source>
        <dbReference type="ARBA" id="ARBA00023136"/>
    </source>
</evidence>
<feature type="domain" description="Sodium/calcium exchanger membrane region" evidence="7">
    <location>
        <begin position="12"/>
        <end position="148"/>
    </location>
</feature>
<feature type="domain" description="Sodium/calcium exchanger membrane region" evidence="7">
    <location>
        <begin position="212"/>
        <end position="354"/>
    </location>
</feature>
<evidence type="ECO:0000313" key="9">
    <source>
        <dbReference type="Proteomes" id="UP000319865"/>
    </source>
</evidence>
<dbReference type="GO" id="GO:0016020">
    <property type="term" value="C:membrane"/>
    <property type="evidence" value="ECO:0007669"/>
    <property type="project" value="UniProtKB-SubCell"/>
</dbReference>
<keyword evidence="9" id="KW-1185">Reference proteome</keyword>